<proteinExistence type="predicted"/>
<reference evidence="4 5" key="1">
    <citation type="submission" date="2018-05" db="EMBL/GenBank/DDBJ databases">
        <title>Lujinxingia marina gen. nov. sp. nov., a new facultative anaerobic member of the class Deltaproteobacteria, and proposal of Lujinxingaceae fam. nov.</title>
        <authorList>
            <person name="Li C.-M."/>
        </authorList>
    </citation>
    <scope>NUCLEOTIDE SEQUENCE [LARGE SCALE GENOMIC DNA]</scope>
    <source>
        <strain evidence="4 5">B210</strain>
    </source>
</reference>
<feature type="compositionally biased region" description="Low complexity" evidence="2">
    <location>
        <begin position="285"/>
        <end position="295"/>
    </location>
</feature>
<feature type="signal peptide" evidence="3">
    <location>
        <begin position="1"/>
        <end position="32"/>
    </location>
</feature>
<evidence type="ECO:0000256" key="3">
    <source>
        <dbReference type="SAM" id="SignalP"/>
    </source>
</evidence>
<keyword evidence="5" id="KW-1185">Reference proteome</keyword>
<protein>
    <recommendedName>
        <fullName evidence="6">Tetratricopeptide repeat protein</fullName>
    </recommendedName>
</protein>
<dbReference type="InterPro" id="IPR019734">
    <property type="entry name" value="TPR_rpt"/>
</dbReference>
<sequence>MVHPRKERSPGCLKRRLLLAALLLMTAGPVGCTDAELSDGESLVYLSPWSGRDLQAEPVQAASPRALSAEEAANYREIADSFATNAPTLLQRPDVVQRLESIEQVFLLSGRYLELVSLYQQAVEAGGAQSPAAPALAWSYLQLGQEGQARELIEELKRARPNEAVVHVLDASLHLGLMERSNESAAAALQAFERARELDPNFGPFRGLSAPLIAEQINRLTTRVARTGGAVPANAVPANAATPPAPDENAPSDAEQAAQEQAAQEQAAQELAAAQAPAPPPLGLTPPAGLAPAAPTPAQQAAILVADGQITAARGPEHYEQAQQYFRRALEFEPNNVDAGLGLLTIAARSGAPDTMLRSQVELLAGQKHLKASQAYELAMISLRRLNDRPLATSLLQKVQELDPRYAERVGVEALLTP</sequence>
<evidence type="ECO:0008006" key="6">
    <source>
        <dbReference type="Google" id="ProtNLM"/>
    </source>
</evidence>
<evidence type="ECO:0000313" key="5">
    <source>
        <dbReference type="Proteomes" id="UP000249169"/>
    </source>
</evidence>
<evidence type="ECO:0000256" key="1">
    <source>
        <dbReference type="PROSITE-ProRule" id="PRU00339"/>
    </source>
</evidence>
<keyword evidence="3" id="KW-0732">Signal</keyword>
<feature type="repeat" description="TPR" evidence="1">
    <location>
        <begin position="169"/>
        <end position="202"/>
    </location>
</feature>
<gene>
    <name evidence="4" type="ORF">DL240_14750</name>
</gene>
<dbReference type="EMBL" id="QHKO01000007">
    <property type="protein sequence ID" value="RAL20931.1"/>
    <property type="molecule type" value="Genomic_DNA"/>
</dbReference>
<name>A0A328C6E1_9DELT</name>
<dbReference type="SUPFAM" id="SSF48452">
    <property type="entry name" value="TPR-like"/>
    <property type="match status" value="1"/>
</dbReference>
<feature type="compositionally biased region" description="Low complexity" evidence="2">
    <location>
        <begin position="254"/>
        <end position="276"/>
    </location>
</feature>
<feature type="region of interest" description="Disordered" evidence="2">
    <location>
        <begin position="234"/>
        <end position="295"/>
    </location>
</feature>
<keyword evidence="1" id="KW-0802">TPR repeat</keyword>
<dbReference type="Gene3D" id="1.25.40.10">
    <property type="entry name" value="Tetratricopeptide repeat domain"/>
    <property type="match status" value="2"/>
</dbReference>
<feature type="chain" id="PRO_5016346606" description="Tetratricopeptide repeat protein" evidence="3">
    <location>
        <begin position="33"/>
        <end position="418"/>
    </location>
</feature>
<dbReference type="Pfam" id="PF13181">
    <property type="entry name" value="TPR_8"/>
    <property type="match status" value="1"/>
</dbReference>
<evidence type="ECO:0000256" key="2">
    <source>
        <dbReference type="SAM" id="MobiDB-lite"/>
    </source>
</evidence>
<accession>A0A328C6E1</accession>
<organism evidence="4 5">
    <name type="scientific">Lujinxingia litoralis</name>
    <dbReference type="NCBI Taxonomy" id="2211119"/>
    <lineage>
        <taxon>Bacteria</taxon>
        <taxon>Deltaproteobacteria</taxon>
        <taxon>Bradymonadales</taxon>
        <taxon>Lujinxingiaceae</taxon>
        <taxon>Lujinxingia</taxon>
    </lineage>
</organism>
<dbReference type="Proteomes" id="UP000249169">
    <property type="component" value="Unassembled WGS sequence"/>
</dbReference>
<comment type="caution">
    <text evidence="4">The sequence shown here is derived from an EMBL/GenBank/DDBJ whole genome shotgun (WGS) entry which is preliminary data.</text>
</comment>
<dbReference type="RefSeq" id="WP_111730662.1">
    <property type="nucleotide sequence ID" value="NZ_QHKO01000007.1"/>
</dbReference>
<dbReference type="OrthoDB" id="5494655at2"/>
<dbReference type="PROSITE" id="PS50005">
    <property type="entry name" value="TPR"/>
    <property type="match status" value="1"/>
</dbReference>
<evidence type="ECO:0000313" key="4">
    <source>
        <dbReference type="EMBL" id="RAL20931.1"/>
    </source>
</evidence>
<dbReference type="InterPro" id="IPR011990">
    <property type="entry name" value="TPR-like_helical_dom_sf"/>
</dbReference>
<dbReference type="AlphaFoldDB" id="A0A328C6E1"/>